<sequence length="30" mass="3468">MTVCKTRAETQILSTIFFINQVQLSSVDFF</sequence>
<reference evidence="1" key="2">
    <citation type="journal article" date="2015" name="Fish Shellfish Immunol.">
        <title>Early steps in the European eel (Anguilla anguilla)-Vibrio vulnificus interaction in the gills: Role of the RtxA13 toxin.</title>
        <authorList>
            <person name="Callol A."/>
            <person name="Pajuelo D."/>
            <person name="Ebbesson L."/>
            <person name="Teles M."/>
            <person name="MacKenzie S."/>
            <person name="Amaro C."/>
        </authorList>
    </citation>
    <scope>NUCLEOTIDE SEQUENCE</scope>
</reference>
<protein>
    <submittedName>
        <fullName evidence="1">Uncharacterized protein</fullName>
    </submittedName>
</protein>
<organism evidence="1">
    <name type="scientific">Anguilla anguilla</name>
    <name type="common">European freshwater eel</name>
    <name type="synonym">Muraena anguilla</name>
    <dbReference type="NCBI Taxonomy" id="7936"/>
    <lineage>
        <taxon>Eukaryota</taxon>
        <taxon>Metazoa</taxon>
        <taxon>Chordata</taxon>
        <taxon>Craniata</taxon>
        <taxon>Vertebrata</taxon>
        <taxon>Euteleostomi</taxon>
        <taxon>Actinopterygii</taxon>
        <taxon>Neopterygii</taxon>
        <taxon>Teleostei</taxon>
        <taxon>Anguilliformes</taxon>
        <taxon>Anguillidae</taxon>
        <taxon>Anguilla</taxon>
    </lineage>
</organism>
<accession>A0A0E9VL49</accession>
<proteinExistence type="predicted"/>
<reference evidence="1" key="1">
    <citation type="submission" date="2014-11" db="EMBL/GenBank/DDBJ databases">
        <authorList>
            <person name="Amaro Gonzalez C."/>
        </authorList>
    </citation>
    <scope>NUCLEOTIDE SEQUENCE</scope>
</reference>
<evidence type="ECO:0000313" key="1">
    <source>
        <dbReference type="EMBL" id="JAH78787.1"/>
    </source>
</evidence>
<dbReference type="EMBL" id="GBXM01029790">
    <property type="protein sequence ID" value="JAH78787.1"/>
    <property type="molecule type" value="Transcribed_RNA"/>
</dbReference>
<name>A0A0E9VL49_ANGAN</name>
<dbReference type="AlphaFoldDB" id="A0A0E9VL49"/>